<dbReference type="GO" id="GO:0016788">
    <property type="term" value="F:hydrolase activity, acting on ester bonds"/>
    <property type="evidence" value="ECO:0007669"/>
    <property type="project" value="InterPro"/>
</dbReference>
<dbReference type="CDD" id="cd01310">
    <property type="entry name" value="TatD_DNAse"/>
    <property type="match status" value="1"/>
</dbReference>
<evidence type="ECO:0000313" key="6">
    <source>
        <dbReference type="Proteomes" id="UP000252182"/>
    </source>
</evidence>
<dbReference type="PROSITE" id="PS01090">
    <property type="entry name" value="TATD_2"/>
    <property type="match status" value="1"/>
</dbReference>
<feature type="binding site" evidence="4">
    <location>
        <position position="91"/>
    </location>
    <ligand>
        <name>a divalent metal cation</name>
        <dbReference type="ChEBI" id="CHEBI:60240"/>
        <label>1</label>
    </ligand>
</feature>
<dbReference type="KEGG" id="hyf:DTO96_101532"/>
<feature type="binding site" evidence="4">
    <location>
        <position position="6"/>
    </location>
    <ligand>
        <name>a divalent metal cation</name>
        <dbReference type="ChEBI" id="CHEBI:60240"/>
        <label>1</label>
    </ligand>
</feature>
<dbReference type="Proteomes" id="UP000252182">
    <property type="component" value="Chromosome"/>
</dbReference>
<dbReference type="InterPro" id="IPR015991">
    <property type="entry name" value="TatD/YcfH-like"/>
</dbReference>
<dbReference type="GO" id="GO:0046872">
    <property type="term" value="F:metal ion binding"/>
    <property type="evidence" value="ECO:0007669"/>
    <property type="project" value="UniProtKB-KW"/>
</dbReference>
<evidence type="ECO:0000313" key="5">
    <source>
        <dbReference type="EMBL" id="AXF85792.1"/>
    </source>
</evidence>
<dbReference type="PANTHER" id="PTHR46124">
    <property type="entry name" value="D-AMINOACYL-TRNA DEACYLASE"/>
    <property type="match status" value="1"/>
</dbReference>
<feature type="binding site" evidence="4">
    <location>
        <position position="127"/>
    </location>
    <ligand>
        <name>a divalent metal cation</name>
        <dbReference type="ChEBI" id="CHEBI:60240"/>
        <label>2</label>
    </ligand>
</feature>
<organism evidence="5 6">
    <name type="scientific">Ephemeroptericola cinctiostellae</name>
    <dbReference type="NCBI Taxonomy" id="2268024"/>
    <lineage>
        <taxon>Bacteria</taxon>
        <taxon>Pseudomonadati</taxon>
        <taxon>Pseudomonadota</taxon>
        <taxon>Betaproteobacteria</taxon>
        <taxon>Burkholderiales</taxon>
        <taxon>Burkholderiaceae</taxon>
        <taxon>Ephemeroptericola</taxon>
    </lineage>
</organism>
<dbReference type="NCBIfam" id="TIGR00010">
    <property type="entry name" value="YchF/TatD family DNA exonuclease"/>
    <property type="match status" value="1"/>
</dbReference>
<dbReference type="SUPFAM" id="SSF51556">
    <property type="entry name" value="Metallo-dependent hydrolases"/>
    <property type="match status" value="1"/>
</dbReference>
<dbReference type="OrthoDB" id="9810005at2"/>
<sequence length="259" mass="29454">MFIDSHCHIDFPELMPQMAAVLDEMKAKQVTHALAVSVDVSDWTRIKTLIETYSNIYGSVGTHPDYPDVHEPTVDELVEMAMHPKVIAVGETGLDYFRLEGDLEWQRERFRTHIRAANISKKPLIIHTRNAQDDTIRLMREENAHEIGGVMHCFTEAKEVAKQALDLNFYISFSGIVSFKNAKIVHECAQYVPLDRILIETDSPYLAPVPHRGKSNQPAWVAHVAERIAELKGVSVEEVGRATTENFKNCFRLTELIKM</sequence>
<dbReference type="RefSeq" id="WP_114562947.1">
    <property type="nucleotide sequence ID" value="NZ_CP031124.1"/>
</dbReference>
<keyword evidence="3 5" id="KW-0378">Hydrolase</keyword>
<evidence type="ECO:0000256" key="1">
    <source>
        <dbReference type="ARBA" id="ARBA00009275"/>
    </source>
</evidence>
<protein>
    <submittedName>
        <fullName evidence="5">Putative metal-dependent hydrolase YcfH</fullName>
        <ecNumber evidence="5">3.1.-.-</ecNumber>
    </submittedName>
</protein>
<keyword evidence="6" id="KW-1185">Reference proteome</keyword>
<dbReference type="EMBL" id="CP031124">
    <property type="protein sequence ID" value="AXF85792.1"/>
    <property type="molecule type" value="Genomic_DNA"/>
</dbReference>
<gene>
    <name evidence="5" type="primary">ycfH</name>
    <name evidence="5" type="ORF">DTO96_101532</name>
</gene>
<evidence type="ECO:0000256" key="4">
    <source>
        <dbReference type="PIRSR" id="PIRSR005902-1"/>
    </source>
</evidence>
<evidence type="ECO:0000256" key="3">
    <source>
        <dbReference type="ARBA" id="ARBA00022801"/>
    </source>
</evidence>
<dbReference type="PIRSF" id="PIRSF005902">
    <property type="entry name" value="DNase_TatD"/>
    <property type="match status" value="1"/>
</dbReference>
<feature type="binding site" evidence="4">
    <location>
        <position position="8"/>
    </location>
    <ligand>
        <name>a divalent metal cation</name>
        <dbReference type="ChEBI" id="CHEBI:60240"/>
        <label>1</label>
    </ligand>
</feature>
<dbReference type="GO" id="GO:0004536">
    <property type="term" value="F:DNA nuclease activity"/>
    <property type="evidence" value="ECO:0007669"/>
    <property type="project" value="InterPro"/>
</dbReference>
<feature type="binding site" evidence="4">
    <location>
        <position position="202"/>
    </location>
    <ligand>
        <name>a divalent metal cation</name>
        <dbReference type="ChEBI" id="CHEBI:60240"/>
        <label>1</label>
    </ligand>
</feature>
<feature type="binding site" evidence="4">
    <location>
        <position position="152"/>
    </location>
    <ligand>
        <name>a divalent metal cation</name>
        <dbReference type="ChEBI" id="CHEBI:60240"/>
        <label>2</label>
    </ligand>
</feature>
<dbReference type="PROSITE" id="PS01137">
    <property type="entry name" value="TATD_1"/>
    <property type="match status" value="1"/>
</dbReference>
<keyword evidence="2 4" id="KW-0479">Metal-binding</keyword>
<accession>A0A345DBQ4</accession>
<dbReference type="EC" id="3.1.-.-" evidence="5"/>
<proteinExistence type="inferred from homology"/>
<dbReference type="FunFam" id="3.20.20.140:FF:000005">
    <property type="entry name" value="TatD family hydrolase"/>
    <property type="match status" value="1"/>
</dbReference>
<dbReference type="InterPro" id="IPR018228">
    <property type="entry name" value="DNase_TatD-rel_CS"/>
</dbReference>
<dbReference type="InterPro" id="IPR032466">
    <property type="entry name" value="Metal_Hydrolase"/>
</dbReference>
<evidence type="ECO:0000256" key="2">
    <source>
        <dbReference type="ARBA" id="ARBA00022723"/>
    </source>
</evidence>
<reference evidence="6" key="1">
    <citation type="submission" date="2018-07" db="EMBL/GenBank/DDBJ databases">
        <authorList>
            <person name="Kim H."/>
        </authorList>
    </citation>
    <scope>NUCLEOTIDE SEQUENCE [LARGE SCALE GENOMIC DNA]</scope>
    <source>
        <strain evidence="6">F02</strain>
    </source>
</reference>
<dbReference type="AlphaFoldDB" id="A0A345DBQ4"/>
<comment type="similarity">
    <text evidence="1">Belongs to the metallo-dependent hydrolases superfamily. TatD-type hydrolase family.</text>
</comment>
<dbReference type="PANTHER" id="PTHR46124:SF2">
    <property type="entry name" value="D-AMINOACYL-TRNA DEACYLASE"/>
    <property type="match status" value="1"/>
</dbReference>
<name>A0A345DBQ4_9BURK</name>
<dbReference type="Gene3D" id="3.20.20.140">
    <property type="entry name" value="Metal-dependent hydrolases"/>
    <property type="match status" value="1"/>
</dbReference>
<dbReference type="InterPro" id="IPR001130">
    <property type="entry name" value="TatD-like"/>
</dbReference>
<dbReference type="GO" id="GO:0005829">
    <property type="term" value="C:cytosol"/>
    <property type="evidence" value="ECO:0007669"/>
    <property type="project" value="TreeGrafter"/>
</dbReference>
<dbReference type="Pfam" id="PF01026">
    <property type="entry name" value="TatD_DNase"/>
    <property type="match status" value="1"/>
</dbReference>